<dbReference type="Pfam" id="PF14299">
    <property type="entry name" value="PP2"/>
    <property type="match status" value="1"/>
</dbReference>
<reference evidence="2" key="1">
    <citation type="journal article" date="2023" name="Plant J.">
        <title>The genome of the king protea, Protea cynaroides.</title>
        <authorList>
            <person name="Chang J."/>
            <person name="Duong T.A."/>
            <person name="Schoeman C."/>
            <person name="Ma X."/>
            <person name="Roodt D."/>
            <person name="Barker N."/>
            <person name="Li Z."/>
            <person name="Van de Peer Y."/>
            <person name="Mizrachi E."/>
        </authorList>
    </citation>
    <scope>NUCLEOTIDE SEQUENCE</scope>
    <source>
        <tissue evidence="2">Young leaves</tissue>
    </source>
</reference>
<dbReference type="EMBL" id="JAMYWD010000011">
    <property type="protein sequence ID" value="KAJ4955796.1"/>
    <property type="molecule type" value="Genomic_DNA"/>
</dbReference>
<dbReference type="Gene3D" id="1.20.1280.50">
    <property type="match status" value="1"/>
</dbReference>
<dbReference type="CDD" id="cd22162">
    <property type="entry name" value="F-box_AtSKIP3-like"/>
    <property type="match status" value="1"/>
</dbReference>
<keyword evidence="3" id="KW-1185">Reference proteome</keyword>
<dbReference type="SMART" id="SM00256">
    <property type="entry name" value="FBOX"/>
    <property type="match status" value="1"/>
</dbReference>
<organism evidence="2 3">
    <name type="scientific">Protea cynaroides</name>
    <dbReference type="NCBI Taxonomy" id="273540"/>
    <lineage>
        <taxon>Eukaryota</taxon>
        <taxon>Viridiplantae</taxon>
        <taxon>Streptophyta</taxon>
        <taxon>Embryophyta</taxon>
        <taxon>Tracheophyta</taxon>
        <taxon>Spermatophyta</taxon>
        <taxon>Magnoliopsida</taxon>
        <taxon>Proteales</taxon>
        <taxon>Proteaceae</taxon>
        <taxon>Protea</taxon>
    </lineage>
</organism>
<comment type="caution">
    <text evidence="2">The sequence shown here is derived from an EMBL/GenBank/DDBJ whole genome shotgun (WGS) entry which is preliminary data.</text>
</comment>
<dbReference type="OrthoDB" id="1918565at2759"/>
<dbReference type="InterPro" id="IPR036047">
    <property type="entry name" value="F-box-like_dom_sf"/>
</dbReference>
<dbReference type="Pfam" id="PF00646">
    <property type="entry name" value="F-box"/>
    <property type="match status" value="1"/>
</dbReference>
<dbReference type="AlphaFoldDB" id="A0A9Q0GZD7"/>
<dbReference type="SUPFAM" id="SSF81383">
    <property type="entry name" value="F-box domain"/>
    <property type="match status" value="1"/>
</dbReference>
<gene>
    <name evidence="2" type="ORF">NE237_012579</name>
</gene>
<feature type="domain" description="F-box" evidence="1">
    <location>
        <begin position="9"/>
        <end position="49"/>
    </location>
</feature>
<protein>
    <recommendedName>
        <fullName evidence="1">F-box domain-containing protein</fullName>
    </recommendedName>
</protein>
<evidence type="ECO:0000259" key="1">
    <source>
        <dbReference type="SMART" id="SM00256"/>
    </source>
</evidence>
<dbReference type="InterPro" id="IPR001810">
    <property type="entry name" value="F-box_dom"/>
</dbReference>
<accession>A0A9Q0GZD7</accession>
<evidence type="ECO:0000313" key="2">
    <source>
        <dbReference type="EMBL" id="KAJ4955796.1"/>
    </source>
</evidence>
<dbReference type="Proteomes" id="UP001141806">
    <property type="component" value="Unassembled WGS sequence"/>
</dbReference>
<dbReference type="InterPro" id="IPR025886">
    <property type="entry name" value="PP2-like"/>
</dbReference>
<dbReference type="PANTHER" id="PTHR32278">
    <property type="entry name" value="F-BOX DOMAIN-CONTAINING PROTEIN"/>
    <property type="match status" value="1"/>
</dbReference>
<dbReference type="PANTHER" id="PTHR32278:SF111">
    <property type="entry name" value="F-BOX PROTEIN PP2-B12-RELATED"/>
    <property type="match status" value="1"/>
</dbReference>
<name>A0A9Q0GZD7_9MAGN</name>
<proteinExistence type="predicted"/>
<sequence>MEQAGTTVLVKDCIVDILSRTSPRDACRLSVVSSIFRSAADSDSVWERFLPSDMQLILSSSVSPSLPNFSSKKQQFLYLCGNPLLIDNRAKTFVLEKCSGKKCYMIRAKELSFNPLRDTLFFIQPSLPESRFSEVVELTAMNWFEIRGEMETRWLSPNTTYVAYLVFKLANNAEGFGYDPVEMSVRLASCGCCEHPQVKYVYLTTPKETTYEPPYENPWWPLPQWGVPEESEAYSSGLSEETEAYSWGVSEETDAYSSGLSEETEVYSWEVLKETEVPKKRGDGWMEIEMGEFFNERGDDGEVEMRLKEVKFPWWQRGLIVEGIELRPKENQ</sequence>
<evidence type="ECO:0000313" key="3">
    <source>
        <dbReference type="Proteomes" id="UP001141806"/>
    </source>
</evidence>